<name>A0A6C2YWI5_9BACT</name>
<dbReference type="EMBL" id="LR593887">
    <property type="protein sequence ID" value="VTS07766.1"/>
    <property type="molecule type" value="Genomic_DNA"/>
</dbReference>
<dbReference type="Proteomes" id="UP000464378">
    <property type="component" value="Chromosome"/>
</dbReference>
<evidence type="ECO:0000313" key="1">
    <source>
        <dbReference type="EMBL" id="VIP05205.1"/>
    </source>
</evidence>
<proteinExistence type="predicted"/>
<dbReference type="AlphaFoldDB" id="A0A6C2YWI5"/>
<protein>
    <submittedName>
        <fullName evidence="1">Uncharacterized protein</fullName>
    </submittedName>
</protein>
<gene>
    <name evidence="1" type="ORF">GMBLW1_39880</name>
</gene>
<keyword evidence="2" id="KW-1185">Reference proteome</keyword>
<organism evidence="1">
    <name type="scientific">Tuwongella immobilis</name>
    <dbReference type="NCBI Taxonomy" id="692036"/>
    <lineage>
        <taxon>Bacteria</taxon>
        <taxon>Pseudomonadati</taxon>
        <taxon>Planctomycetota</taxon>
        <taxon>Planctomycetia</taxon>
        <taxon>Gemmatales</taxon>
        <taxon>Gemmataceae</taxon>
        <taxon>Tuwongella</taxon>
    </lineage>
</organism>
<dbReference type="EMBL" id="LR586016">
    <property type="protein sequence ID" value="VIP05205.1"/>
    <property type="molecule type" value="Genomic_DNA"/>
</dbReference>
<evidence type="ECO:0000313" key="2">
    <source>
        <dbReference type="Proteomes" id="UP000464378"/>
    </source>
</evidence>
<dbReference type="RefSeq" id="WP_162660276.1">
    <property type="nucleotide sequence ID" value="NZ_LR593887.1"/>
</dbReference>
<sequence length="150" mass="17630">MIDTENSDKQDYSADSFIIRLRHTYSIIDKLANEMVRNKGKIYNYGLMHALCRQLTQYDEPHRIYIIEYLDSHIDLFGDDQITNMICVGFVESIQDDQQLEKLIHGTSVQKNRKIVCQFFITHYIPTSYDIPMELLRLYTGKQTMPGMPN</sequence>
<reference evidence="1" key="1">
    <citation type="submission" date="2019-04" db="EMBL/GenBank/DDBJ databases">
        <authorList>
            <consortium name="Science for Life Laboratories"/>
        </authorList>
    </citation>
    <scope>NUCLEOTIDE SEQUENCE</scope>
    <source>
        <strain evidence="1">MBLW1</strain>
    </source>
</reference>
<accession>A0A6C2YWI5</accession>
<dbReference type="InParanoid" id="A0A6C2YWI5"/>
<dbReference type="KEGG" id="tim:GMBLW1_39880"/>